<protein>
    <submittedName>
        <fullName evidence="2 4">Ubiquitin cross-reactive protein</fullName>
    </submittedName>
</protein>
<evidence type="ECO:0000313" key="2">
    <source>
        <dbReference type="EMBL" id="ADO29191.1"/>
    </source>
</evidence>
<dbReference type="CTD" id="100529004"/>
<reference evidence="3" key="2">
    <citation type="journal article" date="2016" name="Nat. Commun.">
        <title>The channel catfish genome sequence provides insights into the evolution of scale formation in teleosts.</title>
        <authorList>
            <person name="Liu Z."/>
            <person name="Liu S."/>
            <person name="Yao J."/>
            <person name="Bao L."/>
            <person name="Zhang J."/>
            <person name="Li Y."/>
            <person name="Jiang C."/>
            <person name="Sun L."/>
            <person name="Wang R."/>
            <person name="Zhang Y."/>
            <person name="Zhou T."/>
            <person name="Zeng Q."/>
            <person name="Fu Q."/>
            <person name="Gao S."/>
            <person name="Li N."/>
            <person name="Koren S."/>
            <person name="Jiang Y."/>
            <person name="Zimin A."/>
            <person name="Xu P."/>
            <person name="Phillippy A.M."/>
            <person name="Geng X."/>
            <person name="Song L."/>
            <person name="Sun F."/>
            <person name="Li C."/>
            <person name="Wang X."/>
            <person name="Chen A."/>
            <person name="Jin Y."/>
            <person name="Yuan Z."/>
            <person name="Yang Y."/>
            <person name="Tan S."/>
            <person name="Peatman E."/>
            <person name="Lu J."/>
            <person name="Qin Z."/>
            <person name="Dunham R."/>
            <person name="Li Z."/>
            <person name="Sonstegard T."/>
            <person name="Feng J."/>
            <person name="Danzmann R.G."/>
            <person name="Schroeder S."/>
            <person name="Scheffler B."/>
            <person name="Duke M.V."/>
            <person name="Ballard L."/>
            <person name="Kucuktas H."/>
            <person name="Kaltenboeck L."/>
            <person name="Liu H."/>
            <person name="Armbruster J."/>
            <person name="Xie Y."/>
            <person name="Kirby M.L."/>
            <person name="Tian Y."/>
            <person name="Flanagan M.E."/>
            <person name="Mu W."/>
            <person name="Waldbieser G.C."/>
        </authorList>
    </citation>
    <scope>NUCLEOTIDE SEQUENCE [LARGE SCALE GENOMIC DNA]</scope>
    <source>
        <strain evidence="3">SDA103</strain>
    </source>
</reference>
<dbReference type="AlphaFoldDB" id="E3TFV5"/>
<dbReference type="InterPro" id="IPR000626">
    <property type="entry name" value="Ubiquitin-like_dom"/>
</dbReference>
<dbReference type="RefSeq" id="NP_001188203.1">
    <property type="nucleotide sequence ID" value="NM_001201274.2"/>
</dbReference>
<dbReference type="SMART" id="SM00213">
    <property type="entry name" value="UBQ"/>
    <property type="match status" value="2"/>
</dbReference>
<accession>E3TFV5</accession>
<dbReference type="InterPro" id="IPR019956">
    <property type="entry name" value="Ubiquitin_dom"/>
</dbReference>
<feature type="domain" description="Ubiquitin-like" evidence="1">
    <location>
        <begin position="83"/>
        <end position="158"/>
    </location>
</feature>
<reference evidence="2 4" key="1">
    <citation type="journal article" date="2010" name="PLoS ONE">
        <title>Identification and characterization of full-length cDNAs in channel catfish (Ictalurus punctatus) and blue catfish (Ictalurus furcatus).</title>
        <authorList>
            <person name="Chen F."/>
            <person name="Lee Y."/>
            <person name="Jiang Y."/>
            <person name="Wang S."/>
            <person name="Peatman E."/>
            <person name="Abernathy J."/>
            <person name="Liu H."/>
            <person name="Liu S."/>
            <person name="Kucuktas H."/>
            <person name="Ke C."/>
            <person name="Liu Z."/>
        </authorList>
    </citation>
    <scope>NUCLEOTIDE SEQUENCE</scope>
</reference>
<dbReference type="Gene3D" id="3.10.20.90">
    <property type="entry name" value="Phosphatidylinositol 3-kinase Catalytic Subunit, Chain A, domain 1"/>
    <property type="match status" value="2"/>
</dbReference>
<organism evidence="2">
    <name type="scientific">Ictalurus punctatus</name>
    <name type="common">Channel catfish</name>
    <name type="synonym">Silurus punctatus</name>
    <dbReference type="NCBI Taxonomy" id="7998"/>
    <lineage>
        <taxon>Eukaryota</taxon>
        <taxon>Metazoa</taxon>
        <taxon>Chordata</taxon>
        <taxon>Craniata</taxon>
        <taxon>Vertebrata</taxon>
        <taxon>Euteleostomi</taxon>
        <taxon>Actinopterygii</taxon>
        <taxon>Neopterygii</taxon>
        <taxon>Teleostei</taxon>
        <taxon>Ostariophysi</taxon>
        <taxon>Siluriformes</taxon>
        <taxon>Ictaluridae</taxon>
        <taxon>Ictalurus</taxon>
    </lineage>
</organism>
<evidence type="ECO:0000313" key="4">
    <source>
        <dbReference type="RefSeq" id="NP_001188203.1"/>
    </source>
</evidence>
<dbReference type="PANTHER" id="PTHR10666">
    <property type="entry name" value="UBIQUITIN"/>
    <property type="match status" value="1"/>
</dbReference>
<dbReference type="PROSITE" id="PS50053">
    <property type="entry name" value="UBIQUITIN_2"/>
    <property type="match status" value="2"/>
</dbReference>
<dbReference type="KEGG" id="ipu:100529004"/>
<dbReference type="EMBL" id="GU589240">
    <property type="protein sequence ID" value="ADO29191.1"/>
    <property type="molecule type" value="mRNA"/>
</dbReference>
<dbReference type="PRINTS" id="PR00348">
    <property type="entry name" value="UBIQUITIN"/>
</dbReference>
<gene>
    <name evidence="2" type="primary">UCRP</name>
    <name evidence="4" type="synonym">ucrp</name>
</gene>
<evidence type="ECO:0000259" key="1">
    <source>
        <dbReference type="PROSITE" id="PS50053"/>
    </source>
</evidence>
<sequence length="158" mass="17900">MMELIITLLNGQTHNVHVNPNATVGELKREIAPRFKARPSQLKLSITNGQILELDQDQKTVGDYGLRSGSKVMLLICTTPIPFQVFVKNEKGQTKTYDVTDDETVDQLMRKIYQKEGVPVDQQRLIYEGRQLDSGRKLQDYNIISGSTIHMTLRLRGG</sequence>
<name>E3TFV5_ICTPU</name>
<dbReference type="STRING" id="7998.ENSIPUP00000034357"/>
<feature type="domain" description="Ubiquitin-like" evidence="1">
    <location>
        <begin position="2"/>
        <end position="76"/>
    </location>
</feature>
<evidence type="ECO:0000313" key="3">
    <source>
        <dbReference type="Proteomes" id="UP000221080"/>
    </source>
</evidence>
<reference evidence="4" key="3">
    <citation type="submission" date="2025-04" db="UniProtKB">
        <authorList>
            <consortium name="RefSeq"/>
        </authorList>
    </citation>
    <scope>IDENTIFICATION</scope>
</reference>
<dbReference type="InterPro" id="IPR029071">
    <property type="entry name" value="Ubiquitin-like_domsf"/>
</dbReference>
<proteinExistence type="evidence at transcript level"/>
<dbReference type="FunFam" id="3.10.20.90:FF:000222">
    <property type="entry name" value="Polyubiquitin 5"/>
    <property type="match status" value="1"/>
</dbReference>
<dbReference type="Pfam" id="PF00240">
    <property type="entry name" value="ubiquitin"/>
    <property type="match status" value="2"/>
</dbReference>
<dbReference type="GeneID" id="100529004"/>
<dbReference type="SUPFAM" id="SSF54236">
    <property type="entry name" value="Ubiquitin-like"/>
    <property type="match status" value="2"/>
</dbReference>
<keyword evidence="3" id="KW-1185">Reference proteome</keyword>
<dbReference type="Proteomes" id="UP000221080">
    <property type="component" value="Chromosome 22"/>
</dbReference>
<dbReference type="CDD" id="cd17039">
    <property type="entry name" value="Ubl_ubiquitin_like"/>
    <property type="match status" value="1"/>
</dbReference>
<dbReference type="OrthoDB" id="1885901at2759"/>
<dbReference type="InterPro" id="IPR050158">
    <property type="entry name" value="Ubiquitin_ubiquitin-like"/>
</dbReference>